<protein>
    <submittedName>
        <fullName evidence="1">Uncharacterized protein</fullName>
    </submittedName>
</protein>
<gene>
    <name evidence="1" type="ORF">PAUR_a3117</name>
</gene>
<keyword evidence="2" id="KW-1185">Reference proteome</keyword>
<evidence type="ECO:0000313" key="2">
    <source>
        <dbReference type="Proteomes" id="UP000615755"/>
    </source>
</evidence>
<accession>A0ABR9EE79</accession>
<dbReference type="Proteomes" id="UP000615755">
    <property type="component" value="Unassembled WGS sequence"/>
</dbReference>
<comment type="caution">
    <text evidence="1">The sequence shown here is derived from an EMBL/GenBank/DDBJ whole genome shotgun (WGS) entry which is preliminary data.</text>
</comment>
<proteinExistence type="predicted"/>
<sequence length="125" mass="13885">MTVVSLLIGFVGPFTIDAIERTERKSETLQFKSLLKKAGYDAYIRQIELIVTLTGSSITVASPNNETRLYQHTFEHLNFPAQSLYINSNGFISPDNVDLQSGEKQVKVELGEAVNGVHEVSNEEP</sequence>
<dbReference type="EMBL" id="AQGV01000012">
    <property type="protein sequence ID" value="MBE0369297.1"/>
    <property type="molecule type" value="Genomic_DNA"/>
</dbReference>
<evidence type="ECO:0000313" key="1">
    <source>
        <dbReference type="EMBL" id="MBE0369297.1"/>
    </source>
</evidence>
<reference evidence="1 2" key="1">
    <citation type="submission" date="2015-03" db="EMBL/GenBank/DDBJ databases">
        <title>Genome sequence of Pseudoalteromonas aurantia.</title>
        <authorList>
            <person name="Xie B.-B."/>
            <person name="Rong J.-C."/>
            <person name="Qin Q.-L."/>
            <person name="Zhang Y.-Z."/>
        </authorList>
    </citation>
    <scope>NUCLEOTIDE SEQUENCE [LARGE SCALE GENOMIC DNA]</scope>
    <source>
        <strain evidence="1 2">208</strain>
    </source>
</reference>
<name>A0ABR9EE79_9GAMM</name>
<organism evidence="1 2">
    <name type="scientific">Pseudoalteromonas aurantia 208</name>
    <dbReference type="NCBI Taxonomy" id="1314867"/>
    <lineage>
        <taxon>Bacteria</taxon>
        <taxon>Pseudomonadati</taxon>
        <taxon>Pseudomonadota</taxon>
        <taxon>Gammaproteobacteria</taxon>
        <taxon>Alteromonadales</taxon>
        <taxon>Pseudoalteromonadaceae</taxon>
        <taxon>Pseudoalteromonas</taxon>
    </lineage>
</organism>